<protein>
    <recommendedName>
        <fullName evidence="5">DUF262 domain-containing protein</fullName>
    </recommendedName>
</protein>
<dbReference type="InterPro" id="IPR011089">
    <property type="entry name" value="GmrSD_C"/>
</dbReference>
<evidence type="ECO:0000259" key="1">
    <source>
        <dbReference type="Pfam" id="PF03235"/>
    </source>
</evidence>
<dbReference type="InterPro" id="IPR004919">
    <property type="entry name" value="GmrSD_N"/>
</dbReference>
<keyword evidence="4" id="KW-1185">Reference proteome</keyword>
<accession>A0ABU0PGN1</accession>
<evidence type="ECO:0000259" key="2">
    <source>
        <dbReference type="Pfam" id="PF07510"/>
    </source>
</evidence>
<evidence type="ECO:0000313" key="4">
    <source>
        <dbReference type="Proteomes" id="UP001236806"/>
    </source>
</evidence>
<feature type="domain" description="GmrSD restriction endonucleases N-terminal" evidence="1">
    <location>
        <begin position="13"/>
        <end position="201"/>
    </location>
</feature>
<sequence>MMIKNLAANLFTVGELFDEVKTHYEIPIYQRNYAWGVEQIEQLIDDVWAAAQAEADDYFLGNLIVARKPPGLRRDGVAFEVVDGQQRLTTLLMLLTHLGVAPKAQLTYQSRRNATQALTRLTTSDDDEGAGIHLGFQVIKSRMAKFSTPEERDTFQRFLEDNVQLVRAILPVQTDLNKYFEIMNTRGQQLEQVDIIKARLMSYLRNEAGEVEDDRACLGWVWDGCAEMNSYIQMALTPNNTDLRDEIFSPRWDRLTVSTFDDLILKRPQVHARSGVSRSAGVSMGEALRLYARTAAEPTEEDSESRRFESPIKFPTLLLHALKVLRETDGEDDVDGHLDDGKLIKLFESHFKPLSETQRSDRVKRFIEVLLRCKFVLDNYVLKREFTATNADDGAWSLKRLTRGESASQRGKRTTVNARFPNAFSPDRAEWEDTPVDDATRDVLLLQSMFRVTYTSPRTMHWITRILREPIIGLTQQDAAQSILAVLRTHARQKVQQAFFVGSQPAGFNIERIVFTYLDYLLATGGAGPASPLDPNFTFVYRNSVEHFFPQYANRDDDGWDLVTPDDKELHMLGNLALVSVSTNSKFSNNLPLYKANKTEIARQSTKLQLMSDLVKSGTTWDKTAIRHHDRAMVNVLREDLREAGYDVDIHFAGP</sequence>
<feature type="domain" description="GmrSD restriction endonucleases C-terminal" evidence="2">
    <location>
        <begin position="533"/>
        <end position="635"/>
    </location>
</feature>
<comment type="caution">
    <text evidence="3">The sequence shown here is derived from an EMBL/GenBank/DDBJ whole genome shotgun (WGS) entry which is preliminary data.</text>
</comment>
<dbReference type="PANTHER" id="PTHR35149:SF1">
    <property type="entry name" value="DUF5655 DOMAIN-CONTAINING PROTEIN"/>
    <property type="match status" value="1"/>
</dbReference>
<dbReference type="Pfam" id="PF03235">
    <property type="entry name" value="GmrSD_N"/>
    <property type="match status" value="1"/>
</dbReference>
<evidence type="ECO:0000313" key="3">
    <source>
        <dbReference type="EMBL" id="MDQ0673126.1"/>
    </source>
</evidence>
<dbReference type="Pfam" id="PF07510">
    <property type="entry name" value="GmrSD_C"/>
    <property type="match status" value="1"/>
</dbReference>
<name>A0ABU0PGN1_9MICC</name>
<gene>
    <name evidence="3" type="ORF">QFZ36_000687</name>
</gene>
<proteinExistence type="predicted"/>
<evidence type="ECO:0008006" key="5">
    <source>
        <dbReference type="Google" id="ProtNLM"/>
    </source>
</evidence>
<reference evidence="3 4" key="1">
    <citation type="submission" date="2023-07" db="EMBL/GenBank/DDBJ databases">
        <title>Comparative genomics of wheat-associated soil bacteria to identify genetic determinants of phenazine resistance.</title>
        <authorList>
            <person name="Mouncey N."/>
        </authorList>
    </citation>
    <scope>NUCLEOTIDE SEQUENCE [LARGE SCALE GENOMIC DNA]</scope>
    <source>
        <strain evidence="3 4">W1I3</strain>
    </source>
</reference>
<dbReference type="PANTHER" id="PTHR35149">
    <property type="entry name" value="SLL5132 PROTEIN"/>
    <property type="match status" value="1"/>
</dbReference>
<dbReference type="EMBL" id="JAUSXB010000001">
    <property type="protein sequence ID" value="MDQ0673126.1"/>
    <property type="molecule type" value="Genomic_DNA"/>
</dbReference>
<organism evidence="3 4">
    <name type="scientific">Pseudarthrobacter siccitolerans</name>
    <dbReference type="NCBI Taxonomy" id="861266"/>
    <lineage>
        <taxon>Bacteria</taxon>
        <taxon>Bacillati</taxon>
        <taxon>Actinomycetota</taxon>
        <taxon>Actinomycetes</taxon>
        <taxon>Micrococcales</taxon>
        <taxon>Micrococcaceae</taxon>
        <taxon>Pseudarthrobacter</taxon>
    </lineage>
</organism>
<dbReference type="Proteomes" id="UP001236806">
    <property type="component" value="Unassembled WGS sequence"/>
</dbReference>